<keyword evidence="1" id="KW-0489">Methyltransferase</keyword>
<keyword evidence="1" id="KW-0808">Transferase</keyword>
<name>A0A2C6KFS9_9APIC</name>
<dbReference type="GeneID" id="94434268"/>
<dbReference type="RefSeq" id="XP_067916967.1">
    <property type="nucleotide sequence ID" value="XM_068071057.1"/>
</dbReference>
<dbReference type="GO" id="GO:0032259">
    <property type="term" value="P:methylation"/>
    <property type="evidence" value="ECO:0007669"/>
    <property type="project" value="UniProtKB-KW"/>
</dbReference>
<dbReference type="AlphaFoldDB" id="A0A2C6KFS9"/>
<comment type="caution">
    <text evidence="1">The sequence shown here is derived from an EMBL/GenBank/DDBJ whole genome shotgun (WGS) entry which is preliminary data.</text>
</comment>
<sequence length="75" mass="9040">MQREEKRQQELELRFQEMKIEYEEKAMKMIERREVLKGQIYSDVKGKKLRLPHMPENDDVALINLIIDPVEGILK</sequence>
<proteinExistence type="predicted"/>
<dbReference type="EMBL" id="MIGC01009010">
    <property type="protein sequence ID" value="PHJ15233.1"/>
    <property type="molecule type" value="Genomic_DNA"/>
</dbReference>
<dbReference type="Proteomes" id="UP000221165">
    <property type="component" value="Unassembled WGS sequence"/>
</dbReference>
<accession>A0A2C6KFS9</accession>
<dbReference type="VEuPathDB" id="ToxoDB:CSUI_010956"/>
<reference evidence="1 2" key="1">
    <citation type="journal article" date="2017" name="Int. J. Parasitol.">
        <title>The genome of the protozoan parasite Cystoisospora suis and a reverse vaccinology approach to identify vaccine candidates.</title>
        <authorList>
            <person name="Palmieri N."/>
            <person name="Shrestha A."/>
            <person name="Ruttkowski B."/>
            <person name="Beck T."/>
            <person name="Vogl C."/>
            <person name="Tomley F."/>
            <person name="Blake D.P."/>
            <person name="Joachim A."/>
        </authorList>
    </citation>
    <scope>NUCLEOTIDE SEQUENCE [LARGE SCALE GENOMIC DNA]</scope>
    <source>
        <strain evidence="1 2">Wien I</strain>
    </source>
</reference>
<organism evidence="1 2">
    <name type="scientific">Cystoisospora suis</name>
    <dbReference type="NCBI Taxonomy" id="483139"/>
    <lineage>
        <taxon>Eukaryota</taxon>
        <taxon>Sar</taxon>
        <taxon>Alveolata</taxon>
        <taxon>Apicomplexa</taxon>
        <taxon>Conoidasida</taxon>
        <taxon>Coccidia</taxon>
        <taxon>Eucoccidiorida</taxon>
        <taxon>Eimeriorina</taxon>
        <taxon>Sarcocystidae</taxon>
        <taxon>Cystoisospora</taxon>
    </lineage>
</organism>
<keyword evidence="2" id="KW-1185">Reference proteome</keyword>
<evidence type="ECO:0000313" key="1">
    <source>
        <dbReference type="EMBL" id="PHJ15233.1"/>
    </source>
</evidence>
<evidence type="ECO:0000313" key="2">
    <source>
        <dbReference type="Proteomes" id="UP000221165"/>
    </source>
</evidence>
<protein>
    <submittedName>
        <fullName evidence="1">Histone lysine methyltransferase set8</fullName>
    </submittedName>
</protein>
<dbReference type="OrthoDB" id="339390at2759"/>
<gene>
    <name evidence="1" type="ORF">CSUI_010956</name>
</gene>
<dbReference type="GO" id="GO:0008168">
    <property type="term" value="F:methyltransferase activity"/>
    <property type="evidence" value="ECO:0007669"/>
    <property type="project" value="UniProtKB-KW"/>
</dbReference>